<dbReference type="GO" id="GO:0003700">
    <property type="term" value="F:DNA-binding transcription factor activity"/>
    <property type="evidence" value="ECO:0007669"/>
    <property type="project" value="InterPro"/>
</dbReference>
<dbReference type="Gene3D" id="3.40.190.290">
    <property type="match status" value="1"/>
</dbReference>
<dbReference type="CDD" id="cd05466">
    <property type="entry name" value="PBP2_LTTR_substrate"/>
    <property type="match status" value="1"/>
</dbReference>
<dbReference type="GO" id="GO:0032993">
    <property type="term" value="C:protein-DNA complex"/>
    <property type="evidence" value="ECO:0007669"/>
    <property type="project" value="TreeGrafter"/>
</dbReference>
<feature type="domain" description="HTH lysR-type" evidence="5">
    <location>
        <begin position="1"/>
        <end position="58"/>
    </location>
</feature>
<dbReference type="InterPro" id="IPR000847">
    <property type="entry name" value="LysR_HTH_N"/>
</dbReference>
<keyword evidence="2" id="KW-0805">Transcription regulation</keyword>
<keyword evidence="4" id="KW-0804">Transcription</keyword>
<dbReference type="InterPro" id="IPR036390">
    <property type="entry name" value="WH_DNA-bd_sf"/>
</dbReference>
<dbReference type="FunFam" id="1.10.10.10:FF:000001">
    <property type="entry name" value="LysR family transcriptional regulator"/>
    <property type="match status" value="1"/>
</dbReference>
<protein>
    <submittedName>
        <fullName evidence="6">LysR family transcriptional regulator</fullName>
    </submittedName>
</protein>
<accession>A0A9D2K4D7</accession>
<comment type="caution">
    <text evidence="6">The sequence shown here is derived from an EMBL/GenBank/DDBJ whole genome shotgun (WGS) entry which is preliminary data.</text>
</comment>
<gene>
    <name evidence="6" type="ORF">IAA17_02765</name>
</gene>
<evidence type="ECO:0000256" key="4">
    <source>
        <dbReference type="ARBA" id="ARBA00023163"/>
    </source>
</evidence>
<dbReference type="SUPFAM" id="SSF53850">
    <property type="entry name" value="Periplasmic binding protein-like II"/>
    <property type="match status" value="1"/>
</dbReference>
<sequence length="309" mass="34963">MDLKQLEYIIKIAEENNITRAAEKLFITQSALNQQLLRLEKELGTPLFYRSRTNWRPTEAGEIYLENARKILQIKHQTYSMISDIAATKKGRLSVGFTPGRGIDMFTAVYPAFHRQYPNIIVEPGEMSVHQQQQQISQGSLDIGFMTLRESDQTGDTYEILRKEEFVLAIPKGHPLGALAAPEGCPLTVMELSRLRYEPFVFMYKESTSRRLTDAVFRNAGFAPSVLFETSSTQTIATLVRSCICCGVIPYYYVQKHPEGIAAFALPGRPSWNIAVSYRKGGYVSQAAREFIRLASRYWSGFALTPLPQ</sequence>
<dbReference type="InterPro" id="IPR036388">
    <property type="entry name" value="WH-like_DNA-bd_sf"/>
</dbReference>
<dbReference type="Gene3D" id="1.10.10.10">
    <property type="entry name" value="Winged helix-like DNA-binding domain superfamily/Winged helix DNA-binding domain"/>
    <property type="match status" value="1"/>
</dbReference>
<dbReference type="PANTHER" id="PTHR30346">
    <property type="entry name" value="TRANSCRIPTIONAL DUAL REGULATOR HCAR-RELATED"/>
    <property type="match status" value="1"/>
</dbReference>
<dbReference type="InterPro" id="IPR005119">
    <property type="entry name" value="LysR_subst-bd"/>
</dbReference>
<dbReference type="Pfam" id="PF03466">
    <property type="entry name" value="LysR_substrate"/>
    <property type="match status" value="1"/>
</dbReference>
<dbReference type="AlphaFoldDB" id="A0A9D2K4D7"/>
<comment type="similarity">
    <text evidence="1">Belongs to the LysR transcriptional regulatory family.</text>
</comment>
<keyword evidence="3" id="KW-0238">DNA-binding</keyword>
<dbReference type="PRINTS" id="PR00039">
    <property type="entry name" value="HTHLYSR"/>
</dbReference>
<proteinExistence type="inferred from homology"/>
<dbReference type="Proteomes" id="UP000824101">
    <property type="component" value="Unassembled WGS sequence"/>
</dbReference>
<evidence type="ECO:0000313" key="6">
    <source>
        <dbReference type="EMBL" id="HIZ78695.1"/>
    </source>
</evidence>
<dbReference type="PANTHER" id="PTHR30346:SF28">
    <property type="entry name" value="HTH-TYPE TRANSCRIPTIONAL REGULATOR CYNR"/>
    <property type="match status" value="1"/>
</dbReference>
<dbReference type="Pfam" id="PF00126">
    <property type="entry name" value="HTH_1"/>
    <property type="match status" value="1"/>
</dbReference>
<evidence type="ECO:0000256" key="1">
    <source>
        <dbReference type="ARBA" id="ARBA00009437"/>
    </source>
</evidence>
<dbReference type="GO" id="GO:0003677">
    <property type="term" value="F:DNA binding"/>
    <property type="evidence" value="ECO:0007669"/>
    <property type="project" value="UniProtKB-KW"/>
</dbReference>
<dbReference type="PROSITE" id="PS50931">
    <property type="entry name" value="HTH_LYSR"/>
    <property type="match status" value="1"/>
</dbReference>
<evidence type="ECO:0000313" key="7">
    <source>
        <dbReference type="Proteomes" id="UP000824101"/>
    </source>
</evidence>
<dbReference type="SUPFAM" id="SSF46785">
    <property type="entry name" value="Winged helix' DNA-binding domain"/>
    <property type="match status" value="1"/>
</dbReference>
<reference evidence="6" key="1">
    <citation type="journal article" date="2021" name="PeerJ">
        <title>Extensive microbial diversity within the chicken gut microbiome revealed by metagenomics and culture.</title>
        <authorList>
            <person name="Gilroy R."/>
            <person name="Ravi A."/>
            <person name="Getino M."/>
            <person name="Pursley I."/>
            <person name="Horton D.L."/>
            <person name="Alikhan N.F."/>
            <person name="Baker D."/>
            <person name="Gharbi K."/>
            <person name="Hall N."/>
            <person name="Watson M."/>
            <person name="Adriaenssens E.M."/>
            <person name="Foster-Nyarko E."/>
            <person name="Jarju S."/>
            <person name="Secka A."/>
            <person name="Antonio M."/>
            <person name="Oren A."/>
            <person name="Chaudhuri R.R."/>
            <person name="La Ragione R."/>
            <person name="Hildebrand F."/>
            <person name="Pallen M.J."/>
        </authorList>
    </citation>
    <scope>NUCLEOTIDE SEQUENCE</scope>
    <source>
        <strain evidence="6">ChiBcec1-1093</strain>
    </source>
</reference>
<name>A0A9D2K4D7_9FIRM</name>
<reference evidence="6" key="2">
    <citation type="submission" date="2021-04" db="EMBL/GenBank/DDBJ databases">
        <authorList>
            <person name="Gilroy R."/>
        </authorList>
    </citation>
    <scope>NUCLEOTIDE SEQUENCE</scope>
    <source>
        <strain evidence="6">ChiBcec1-1093</strain>
    </source>
</reference>
<organism evidence="6 7">
    <name type="scientific">Candidatus Lachnoclostridium stercorigallinarum</name>
    <dbReference type="NCBI Taxonomy" id="2838634"/>
    <lineage>
        <taxon>Bacteria</taxon>
        <taxon>Bacillati</taxon>
        <taxon>Bacillota</taxon>
        <taxon>Clostridia</taxon>
        <taxon>Lachnospirales</taxon>
        <taxon>Lachnospiraceae</taxon>
    </lineage>
</organism>
<evidence type="ECO:0000259" key="5">
    <source>
        <dbReference type="PROSITE" id="PS50931"/>
    </source>
</evidence>
<dbReference type="EMBL" id="DXBC01000043">
    <property type="protein sequence ID" value="HIZ78695.1"/>
    <property type="molecule type" value="Genomic_DNA"/>
</dbReference>
<evidence type="ECO:0000256" key="2">
    <source>
        <dbReference type="ARBA" id="ARBA00023015"/>
    </source>
</evidence>
<evidence type="ECO:0000256" key="3">
    <source>
        <dbReference type="ARBA" id="ARBA00023125"/>
    </source>
</evidence>